<protein>
    <submittedName>
        <fullName evidence="1">Uncharacterized protein</fullName>
    </submittedName>
</protein>
<evidence type="ECO:0000313" key="1">
    <source>
        <dbReference type="EMBL" id="KER18176.1"/>
    </source>
</evidence>
<dbReference type="AlphaFoldDB" id="A0A074YTS8"/>
<dbReference type="Proteomes" id="UP000054324">
    <property type="component" value="Unassembled WGS sequence"/>
</dbReference>
<dbReference type="CTD" id="20330407"/>
<dbReference type="EMBL" id="KL607648">
    <property type="protein sequence ID" value="KER18176.1"/>
    <property type="molecule type" value="Genomic_DNA"/>
</dbReference>
<sequence length="64" mass="7359">MVEKNILRRENDDGFVYYLVVQINGHLPSQYTDWGHSQSVQTQLTNQVQENRANAHVKSGNDQS</sequence>
<feature type="non-terminal residue" evidence="1">
    <location>
        <position position="64"/>
    </location>
</feature>
<reference evidence="1 2" key="1">
    <citation type="submission" date="2013-11" db="EMBL/GenBank/DDBJ databases">
        <title>Opisthorchis viverrini - life in the bile duct.</title>
        <authorList>
            <person name="Young N.D."/>
            <person name="Nagarajan N."/>
            <person name="Lin S.J."/>
            <person name="Korhonen P.K."/>
            <person name="Jex A.R."/>
            <person name="Hall R.S."/>
            <person name="Safavi-Hemami H."/>
            <person name="Kaewkong W."/>
            <person name="Bertrand D."/>
            <person name="Gao S."/>
            <person name="Seet Q."/>
            <person name="Wongkham S."/>
            <person name="Teh B.T."/>
            <person name="Wongkham C."/>
            <person name="Intapan P.M."/>
            <person name="Maleewong W."/>
            <person name="Yang X."/>
            <person name="Hu M."/>
            <person name="Wang Z."/>
            <person name="Hofmann A."/>
            <person name="Sternberg P.W."/>
            <person name="Tan P."/>
            <person name="Wang J."/>
            <person name="Gasser R.B."/>
        </authorList>
    </citation>
    <scope>NUCLEOTIDE SEQUENCE [LARGE SCALE GENOMIC DNA]</scope>
</reference>
<organism evidence="1 2">
    <name type="scientific">Opisthorchis viverrini</name>
    <name type="common">Southeast Asian liver fluke</name>
    <dbReference type="NCBI Taxonomy" id="6198"/>
    <lineage>
        <taxon>Eukaryota</taxon>
        <taxon>Metazoa</taxon>
        <taxon>Spiralia</taxon>
        <taxon>Lophotrochozoa</taxon>
        <taxon>Platyhelminthes</taxon>
        <taxon>Trematoda</taxon>
        <taxon>Digenea</taxon>
        <taxon>Opisthorchiida</taxon>
        <taxon>Opisthorchiata</taxon>
        <taxon>Opisthorchiidae</taxon>
        <taxon>Opisthorchis</taxon>
    </lineage>
</organism>
<accession>A0A074YTS8</accession>
<dbReference type="GeneID" id="20330407"/>
<dbReference type="KEGG" id="ovi:T265_16242"/>
<keyword evidence="2" id="KW-1185">Reference proteome</keyword>
<name>A0A074YTS8_OPIVI</name>
<proteinExistence type="predicted"/>
<evidence type="ECO:0000313" key="2">
    <source>
        <dbReference type="Proteomes" id="UP000054324"/>
    </source>
</evidence>
<dbReference type="RefSeq" id="XP_009178077.1">
    <property type="nucleotide sequence ID" value="XM_009179813.1"/>
</dbReference>
<gene>
    <name evidence="1" type="ORF">T265_16242</name>
</gene>